<dbReference type="AlphaFoldDB" id="A0A6J7AN13"/>
<evidence type="ECO:0000259" key="1">
    <source>
        <dbReference type="Pfam" id="PF05050"/>
    </source>
</evidence>
<dbReference type="PANTHER" id="PTHR36973:SF4">
    <property type="entry name" value="NODULATION PROTEIN"/>
    <property type="match status" value="1"/>
</dbReference>
<dbReference type="GO" id="GO:0008171">
    <property type="term" value="F:O-methyltransferase activity"/>
    <property type="evidence" value="ECO:0007669"/>
    <property type="project" value="TreeGrafter"/>
</dbReference>
<feature type="domain" description="Methyltransferase FkbM" evidence="1">
    <location>
        <begin position="49"/>
        <end position="221"/>
    </location>
</feature>
<dbReference type="InterPro" id="IPR029063">
    <property type="entry name" value="SAM-dependent_MTases_sf"/>
</dbReference>
<dbReference type="PANTHER" id="PTHR36973">
    <property type="entry name" value="SLL1456 PROTEIN-RELATED"/>
    <property type="match status" value="1"/>
</dbReference>
<dbReference type="Pfam" id="PF05050">
    <property type="entry name" value="Methyltransf_21"/>
    <property type="match status" value="1"/>
</dbReference>
<dbReference type="NCBIfam" id="TIGR01444">
    <property type="entry name" value="fkbM_fam"/>
    <property type="match status" value="1"/>
</dbReference>
<dbReference type="EMBL" id="CAFABH010000055">
    <property type="protein sequence ID" value="CAB4833808.1"/>
    <property type="molecule type" value="Genomic_DNA"/>
</dbReference>
<dbReference type="Gene3D" id="3.40.50.150">
    <property type="entry name" value="Vaccinia Virus protein VP39"/>
    <property type="match status" value="1"/>
</dbReference>
<reference evidence="2" key="1">
    <citation type="submission" date="2020-05" db="EMBL/GenBank/DDBJ databases">
        <authorList>
            <person name="Chiriac C."/>
            <person name="Salcher M."/>
            <person name="Ghai R."/>
            <person name="Kavagutti S V."/>
        </authorList>
    </citation>
    <scope>NUCLEOTIDE SEQUENCE</scope>
</reference>
<gene>
    <name evidence="2" type="ORF">UFOPK3174_01535</name>
</gene>
<organism evidence="2">
    <name type="scientific">freshwater metagenome</name>
    <dbReference type="NCBI Taxonomy" id="449393"/>
    <lineage>
        <taxon>unclassified sequences</taxon>
        <taxon>metagenomes</taxon>
        <taxon>ecological metagenomes</taxon>
    </lineage>
</organism>
<evidence type="ECO:0000313" key="2">
    <source>
        <dbReference type="EMBL" id="CAB4833808.1"/>
    </source>
</evidence>
<protein>
    <submittedName>
        <fullName evidence="2">Unannotated protein</fullName>
    </submittedName>
</protein>
<dbReference type="SUPFAM" id="SSF53335">
    <property type="entry name" value="S-adenosyl-L-methionine-dependent methyltransferases"/>
    <property type="match status" value="1"/>
</dbReference>
<name>A0A6J7AN13_9ZZZZ</name>
<sequence length="248" mass="28582">MNNTLSKIIRSVVNRFGYEITKCDYLEMKAFAWHLRKLFTTLNITCVLDVGANTGGYRNFLRNHVGFDGLILSFEPVQKNVEQLVTLAKTDLNWIIYDFALGSEDAKKEINIMQSDQMCSFLSPHHEIINELKVSNTIIDNQLVSIRKLDSIISMLNERHKLHNIYLKMDTQGFDLEVIKGAEKTLPLVRALQTEVSIIPVYENMPAFFEIHKILSESNFDITGLFPVTRDSYQRVIEFDCVMINKLN</sequence>
<proteinExistence type="predicted"/>
<dbReference type="InterPro" id="IPR006342">
    <property type="entry name" value="FkbM_mtfrase"/>
</dbReference>
<accession>A0A6J7AN13</accession>
<dbReference type="InterPro" id="IPR053188">
    <property type="entry name" value="FkbM_Methyltransferase"/>
</dbReference>